<dbReference type="InterPro" id="IPR011989">
    <property type="entry name" value="ARM-like"/>
</dbReference>
<dbReference type="AlphaFoldDB" id="A0A292Q5S2"/>
<feature type="domain" description="Importin N-terminal" evidence="6">
    <location>
        <begin position="23"/>
        <end position="99"/>
    </location>
</feature>
<protein>
    <recommendedName>
        <fullName evidence="6">Importin N-terminal domain-containing protein</fullName>
    </recommendedName>
</protein>
<dbReference type="Gene3D" id="1.25.10.10">
    <property type="entry name" value="Leucine-rich Repeat Variant"/>
    <property type="match status" value="1"/>
</dbReference>
<dbReference type="InterPro" id="IPR056840">
    <property type="entry name" value="HEAT_IPO9_central"/>
</dbReference>
<dbReference type="InterPro" id="IPR016024">
    <property type="entry name" value="ARM-type_fold"/>
</dbReference>
<organism evidence="7 8">
    <name type="scientific">Tuber aestivum</name>
    <name type="common">summer truffle</name>
    <dbReference type="NCBI Taxonomy" id="59557"/>
    <lineage>
        <taxon>Eukaryota</taxon>
        <taxon>Fungi</taxon>
        <taxon>Dikarya</taxon>
        <taxon>Ascomycota</taxon>
        <taxon>Pezizomycotina</taxon>
        <taxon>Pezizomycetes</taxon>
        <taxon>Pezizales</taxon>
        <taxon>Tuberaceae</taxon>
        <taxon>Tuber</taxon>
    </lineage>
</organism>
<evidence type="ECO:0000256" key="3">
    <source>
        <dbReference type="ARBA" id="ARBA00022927"/>
    </source>
</evidence>
<dbReference type="InterPro" id="IPR001494">
    <property type="entry name" value="Importin-beta_N"/>
</dbReference>
<keyword evidence="8" id="KW-1185">Reference proteome</keyword>
<sequence>MEQEILRLLGETLSSQEGPRRNAETQITNLYGNDALPLALVQVASTAHLNISVRQSALLVLKRYVQHCWSDGFEEFTGPLASDGIKDRLRDPLLGLVTDEQRKIRFAASSIVSKIAGADFPERWPTLLQGLLNVINTKTSAEYQVHGALRVLADLVDDGFSDNQFFAAAVQIVAVAYGVADSEDRDYTIRALSVLIFYSCMETLEMVKDDHSAEVNAFAMDRLNEWFPFFIRVMSKPLPDSTDPAYEGCVTLNIQVIRTVMQVRKVFPSLFAPYLREVFRATWSGLNMIQDRYVRDFITKDSQGKLINSDGLPRTLDLLVLEQLDFIQSCLKSKPLRDELLQASRGAGVDAPLTQMVMATVALGQVAKEDEGLWEVDLNIFLCEESAISANYTPRTASGDLILKLGEWFQTETEEALWAHTEQIFDSGVGRLASLVSRRQMKEAALFAWDQLLTEFAEIGLKINSSTAANLLNYVAAAISTEGEENQLLRARGYFLAGTLTKSSLETVGLQVAELITQTLRGAASDPSSIVKISCIKVFQKYCETAPSEIVKPCQTEIISAIRSFLATKEKDDAEDSQDVLGELLETMRVAVGLDYSAVLNPNIQIIELVFAIAHNGPRSPHLGSLIHEIIADVTEELFGSFVQLCGQILPFISTSLAIQPDGKEHPLMNLSADILAVLVHNGSEPLPNGFVVATIPHLSRILLCSEDTDVLQAGCEAFKEIVRHDIKQFLEWHDGNGKSALEVSLIIIDRLLRPEVAEGSALEVGGLAAEIVEKAGDHLGPYLPELLGAVARRLATAKTPSFIQSLILVFARLVLKQAKDVVEFLAGLSIGDSNGLQVVINAWLANSSIFSGYEEIRQNVFALCQLYRLEDPRLSQIMVQGDLIVPESNRIMTRSKAKQTPDQYTSVPVPVKIIKLLILELGSGGDPSGSFGGGALDDEEVSDDGEWEDEPPVLGMAGMTREELLALGGSGRQSRQADDITHTYLTGFFHEVSTQNIGGFRNVFSALKSEEQKQLSQLGSSHRQ</sequence>
<dbReference type="SUPFAM" id="SSF48371">
    <property type="entry name" value="ARM repeat"/>
    <property type="match status" value="1"/>
</dbReference>
<feature type="compositionally biased region" description="Acidic residues" evidence="5">
    <location>
        <begin position="937"/>
        <end position="952"/>
    </location>
</feature>
<dbReference type="Proteomes" id="UP001412239">
    <property type="component" value="Unassembled WGS sequence"/>
</dbReference>
<feature type="region of interest" description="Disordered" evidence="5">
    <location>
        <begin position="930"/>
        <end position="955"/>
    </location>
</feature>
<reference evidence="7" key="1">
    <citation type="submission" date="2015-10" db="EMBL/GenBank/DDBJ databases">
        <authorList>
            <person name="Regsiter A."/>
            <person name="william w."/>
        </authorList>
    </citation>
    <scope>NUCLEOTIDE SEQUENCE</scope>
    <source>
        <strain evidence="7">Montdore</strain>
    </source>
</reference>
<dbReference type="Pfam" id="PF03810">
    <property type="entry name" value="IBN_N"/>
    <property type="match status" value="1"/>
</dbReference>
<keyword evidence="2" id="KW-0813">Transport</keyword>
<evidence type="ECO:0000313" key="8">
    <source>
        <dbReference type="Proteomes" id="UP001412239"/>
    </source>
</evidence>
<name>A0A292Q5S2_9PEZI</name>
<dbReference type="SMART" id="SM00913">
    <property type="entry name" value="IBN_N"/>
    <property type="match status" value="1"/>
</dbReference>
<dbReference type="GO" id="GO:0006606">
    <property type="term" value="P:protein import into nucleus"/>
    <property type="evidence" value="ECO:0007669"/>
    <property type="project" value="TreeGrafter"/>
</dbReference>
<dbReference type="GO" id="GO:0005635">
    <property type="term" value="C:nuclear envelope"/>
    <property type="evidence" value="ECO:0007669"/>
    <property type="project" value="TreeGrafter"/>
</dbReference>
<evidence type="ECO:0000256" key="1">
    <source>
        <dbReference type="ARBA" id="ARBA00004123"/>
    </source>
</evidence>
<dbReference type="PANTHER" id="PTHR10997">
    <property type="entry name" value="IMPORTIN-7, 8, 11"/>
    <property type="match status" value="1"/>
</dbReference>
<evidence type="ECO:0000256" key="2">
    <source>
        <dbReference type="ARBA" id="ARBA00022448"/>
    </source>
</evidence>
<dbReference type="Pfam" id="PF25018">
    <property type="entry name" value="HEAT_IPO9_c"/>
    <property type="match status" value="1"/>
</dbReference>
<evidence type="ECO:0000256" key="5">
    <source>
        <dbReference type="SAM" id="MobiDB-lite"/>
    </source>
</evidence>
<dbReference type="GO" id="GO:0005829">
    <property type="term" value="C:cytosol"/>
    <property type="evidence" value="ECO:0007669"/>
    <property type="project" value="TreeGrafter"/>
</dbReference>
<keyword evidence="4" id="KW-0539">Nucleus</keyword>
<proteinExistence type="predicted"/>
<dbReference type="EMBL" id="LN890960">
    <property type="protein sequence ID" value="CUS14315.1"/>
    <property type="molecule type" value="Genomic_DNA"/>
</dbReference>
<accession>A0A292Q5S2</accession>
<keyword evidence="3" id="KW-0653">Protein transport</keyword>
<evidence type="ECO:0000313" key="7">
    <source>
        <dbReference type="EMBL" id="CUS14315.1"/>
    </source>
</evidence>
<dbReference type="GO" id="GO:0031267">
    <property type="term" value="F:small GTPase binding"/>
    <property type="evidence" value="ECO:0007669"/>
    <property type="project" value="InterPro"/>
</dbReference>
<dbReference type="PANTHER" id="PTHR10997:SF9">
    <property type="entry name" value="IMPORTIN-9"/>
    <property type="match status" value="1"/>
</dbReference>
<evidence type="ECO:0000259" key="6">
    <source>
        <dbReference type="PROSITE" id="PS50166"/>
    </source>
</evidence>
<evidence type="ECO:0000256" key="4">
    <source>
        <dbReference type="ARBA" id="ARBA00023242"/>
    </source>
</evidence>
<gene>
    <name evidence="7" type="ORF">GSTUAT00001605001</name>
</gene>
<dbReference type="PROSITE" id="PS50166">
    <property type="entry name" value="IMPORTIN_B_NT"/>
    <property type="match status" value="1"/>
</dbReference>
<comment type="subcellular location">
    <subcellularLocation>
        <location evidence="1">Nucleus</location>
    </subcellularLocation>
</comment>